<evidence type="ECO:0000256" key="1">
    <source>
        <dbReference type="SAM" id="Phobius"/>
    </source>
</evidence>
<feature type="transmembrane region" description="Helical" evidence="1">
    <location>
        <begin position="122"/>
        <end position="141"/>
    </location>
</feature>
<feature type="transmembrane region" description="Helical" evidence="1">
    <location>
        <begin position="96"/>
        <end position="116"/>
    </location>
</feature>
<proteinExistence type="predicted"/>
<gene>
    <name evidence="2" type="ORF">GOQ27_13450</name>
</gene>
<dbReference type="RefSeq" id="WP_203367393.1">
    <property type="nucleotide sequence ID" value="NZ_WSFT01000050.1"/>
</dbReference>
<feature type="transmembrane region" description="Helical" evidence="1">
    <location>
        <begin position="67"/>
        <end position="84"/>
    </location>
</feature>
<keyword evidence="1" id="KW-1133">Transmembrane helix</keyword>
<evidence type="ECO:0000313" key="3">
    <source>
        <dbReference type="Proteomes" id="UP000724672"/>
    </source>
</evidence>
<evidence type="ECO:0000313" key="2">
    <source>
        <dbReference type="EMBL" id="MBS4539476.1"/>
    </source>
</evidence>
<name>A0A942V060_9FIRM</name>
<keyword evidence="1" id="KW-0812">Transmembrane</keyword>
<protein>
    <submittedName>
        <fullName evidence="2">Uncharacterized protein</fullName>
    </submittedName>
</protein>
<feature type="transmembrane region" description="Helical" evidence="1">
    <location>
        <begin position="175"/>
        <end position="197"/>
    </location>
</feature>
<feature type="transmembrane region" description="Helical" evidence="1">
    <location>
        <begin position="22"/>
        <end position="47"/>
    </location>
</feature>
<keyword evidence="1" id="KW-0472">Membrane</keyword>
<sequence>MISFIALTILAYKKGKLKVEKILLNTIATFFTLIFLALFSTSVPYILAKINGLKFILIYLPHIPNTNLIYLAVMVGAIFVFSFASNRFKGKDNSGVEFMLAGIALNLIMAILASIYLVGAAYVFVLPAAFSILFCFVQLLAKNDIFKFVAMIPSVLMIFILYIPILYLLNCGLTIGSVGIGVLMNLFGWSLIFPAFIMGMESSNVAK</sequence>
<organism evidence="2 3">
    <name type="scientific">Anaeromonas frigoriresistens</name>
    <dbReference type="NCBI Taxonomy" id="2683708"/>
    <lineage>
        <taxon>Bacteria</taxon>
        <taxon>Bacillati</taxon>
        <taxon>Bacillota</taxon>
        <taxon>Tissierellia</taxon>
        <taxon>Tissierellales</taxon>
        <taxon>Thermohalobacteraceae</taxon>
        <taxon>Anaeromonas</taxon>
    </lineage>
</organism>
<accession>A0A942V060</accession>
<reference evidence="2" key="1">
    <citation type="submission" date="2019-12" db="EMBL/GenBank/DDBJ databases">
        <title>Clostridiaceae gen. nov. sp. nov., isolated from sediment in Xinjiang, China.</title>
        <authorList>
            <person name="Zhang R."/>
        </authorList>
    </citation>
    <scope>NUCLEOTIDE SEQUENCE</scope>
    <source>
        <strain evidence="2">D2Q-11</strain>
    </source>
</reference>
<dbReference type="EMBL" id="WSFT01000050">
    <property type="protein sequence ID" value="MBS4539476.1"/>
    <property type="molecule type" value="Genomic_DNA"/>
</dbReference>
<dbReference type="Proteomes" id="UP000724672">
    <property type="component" value="Unassembled WGS sequence"/>
</dbReference>
<dbReference type="AlphaFoldDB" id="A0A942V060"/>
<feature type="transmembrane region" description="Helical" evidence="1">
    <location>
        <begin position="148"/>
        <end position="169"/>
    </location>
</feature>
<comment type="caution">
    <text evidence="2">The sequence shown here is derived from an EMBL/GenBank/DDBJ whole genome shotgun (WGS) entry which is preliminary data.</text>
</comment>
<keyword evidence="3" id="KW-1185">Reference proteome</keyword>